<proteinExistence type="inferred from homology"/>
<evidence type="ECO:0000313" key="8">
    <source>
        <dbReference type="Proteomes" id="UP000368474"/>
    </source>
</evidence>
<evidence type="ECO:0000256" key="3">
    <source>
        <dbReference type="ARBA" id="ARBA00022730"/>
    </source>
</evidence>
<dbReference type="Proteomes" id="UP000368474">
    <property type="component" value="Unassembled WGS sequence"/>
</dbReference>
<dbReference type="PANTHER" id="PTHR38101:SF1">
    <property type="entry name" value="UPF0307 PROTEIN YJGA"/>
    <property type="match status" value="1"/>
</dbReference>
<dbReference type="SUPFAM" id="SSF158710">
    <property type="entry name" value="PSPTO4464-like"/>
    <property type="match status" value="1"/>
</dbReference>
<dbReference type="CDD" id="cd16331">
    <property type="entry name" value="YjgA-like"/>
    <property type="match status" value="1"/>
</dbReference>
<evidence type="ECO:0000256" key="5">
    <source>
        <dbReference type="HAMAP-Rule" id="MF_00765"/>
    </source>
</evidence>
<feature type="region of interest" description="Disordered" evidence="6">
    <location>
        <begin position="191"/>
        <end position="219"/>
    </location>
</feature>
<dbReference type="InterPro" id="IPR023153">
    <property type="entry name" value="DarP_sf"/>
</dbReference>
<dbReference type="Pfam" id="PF04751">
    <property type="entry name" value="DarP"/>
    <property type="match status" value="1"/>
</dbReference>
<comment type="subcellular location">
    <subcellularLocation>
        <location evidence="5">Cytoplasm</location>
    </subcellularLocation>
    <text evidence="5">Associates with late stage pre-50S ribosomal subunits.</text>
</comment>
<evidence type="ECO:0000313" key="7">
    <source>
        <dbReference type="EMBL" id="VVE07881.1"/>
    </source>
</evidence>
<dbReference type="AlphaFoldDB" id="A0A5E4V711"/>
<reference evidence="7 8" key="1">
    <citation type="submission" date="2019-08" db="EMBL/GenBank/DDBJ databases">
        <authorList>
            <person name="Peeters C."/>
        </authorList>
    </citation>
    <scope>NUCLEOTIDE SEQUENCE [LARGE SCALE GENOMIC DNA]</scope>
    <source>
        <strain evidence="7 8">LMG 31116</strain>
    </source>
</reference>
<comment type="similarity">
    <text evidence="5">Belongs to the DarP family.</text>
</comment>
<dbReference type="GO" id="GO:0019843">
    <property type="term" value="F:rRNA binding"/>
    <property type="evidence" value="ECO:0007669"/>
    <property type="project" value="UniProtKB-UniRule"/>
</dbReference>
<dbReference type="PANTHER" id="PTHR38101">
    <property type="entry name" value="UPF0307 PROTEIN YJGA"/>
    <property type="match status" value="1"/>
</dbReference>
<gene>
    <name evidence="5" type="primary">darP</name>
    <name evidence="7" type="ORF">PMO31116_02449</name>
</gene>
<dbReference type="InterPro" id="IPR006839">
    <property type="entry name" value="DarP"/>
</dbReference>
<keyword evidence="2 5" id="KW-0690">Ribosome biogenesis</keyword>
<dbReference type="NCBIfam" id="NF003593">
    <property type="entry name" value="PRK05255.1-1"/>
    <property type="match status" value="1"/>
</dbReference>
<protein>
    <recommendedName>
        <fullName evidence="5">Dual-action ribosomal maturation protein DarP</fullName>
    </recommendedName>
    <alternativeName>
        <fullName evidence="5">Large ribosomal subunit assembly factor DarP</fullName>
    </alternativeName>
</protein>
<organism evidence="7 8">
    <name type="scientific">Pandoraea morbifera</name>
    <dbReference type="NCBI Taxonomy" id="2508300"/>
    <lineage>
        <taxon>Bacteria</taxon>
        <taxon>Pseudomonadati</taxon>
        <taxon>Pseudomonadota</taxon>
        <taxon>Betaproteobacteria</taxon>
        <taxon>Burkholderiales</taxon>
        <taxon>Burkholderiaceae</taxon>
        <taxon>Pandoraea</taxon>
    </lineage>
</organism>
<keyword evidence="4 5" id="KW-0694">RNA-binding</keyword>
<evidence type="ECO:0000256" key="1">
    <source>
        <dbReference type="ARBA" id="ARBA00022490"/>
    </source>
</evidence>
<dbReference type="GO" id="GO:1902626">
    <property type="term" value="P:assembly of large subunit precursor of preribosome"/>
    <property type="evidence" value="ECO:0007669"/>
    <property type="project" value="UniProtKB-UniRule"/>
</dbReference>
<keyword evidence="1 5" id="KW-0963">Cytoplasm</keyword>
<dbReference type="HAMAP" id="MF_00765">
    <property type="entry name" value="DarP"/>
    <property type="match status" value="1"/>
</dbReference>
<dbReference type="EMBL" id="CABPSD010000006">
    <property type="protein sequence ID" value="VVE07881.1"/>
    <property type="molecule type" value="Genomic_DNA"/>
</dbReference>
<evidence type="ECO:0000256" key="4">
    <source>
        <dbReference type="ARBA" id="ARBA00022884"/>
    </source>
</evidence>
<keyword evidence="8" id="KW-1185">Reference proteome</keyword>
<evidence type="ECO:0000256" key="6">
    <source>
        <dbReference type="SAM" id="MobiDB-lite"/>
    </source>
</evidence>
<dbReference type="GO" id="GO:0043022">
    <property type="term" value="F:ribosome binding"/>
    <property type="evidence" value="ECO:0007669"/>
    <property type="project" value="UniProtKB-UniRule"/>
</dbReference>
<dbReference type="Gene3D" id="1.10.60.30">
    <property type="entry name" value="PSPTO4464-like domains"/>
    <property type="match status" value="2"/>
</dbReference>
<dbReference type="GO" id="GO:0005829">
    <property type="term" value="C:cytosol"/>
    <property type="evidence" value="ECO:0007669"/>
    <property type="project" value="TreeGrafter"/>
</dbReference>
<evidence type="ECO:0000256" key="2">
    <source>
        <dbReference type="ARBA" id="ARBA00022517"/>
    </source>
</evidence>
<sequence length="219" mass="24919">MHRPDNYLDAARRATIAPMTHIQRFNRIAHSELSDEGPSKSQRKRESHALQDLGEELVNLAKDALARVPMPENLEQAVRDCRKITAHEGRRRQLQYVGKQMRTLHESEVQAIRQALDVIKGVSKAETAKLHALERWRERLLAKDEALTELVAQHPGADAQQLRTLIRNARREQAAQKPPKAFRELFQALKDLMGAGTPDTETSDDAQSDLPEFPTREED</sequence>
<accession>A0A5E4V711</accession>
<keyword evidence="3 5" id="KW-0699">rRNA-binding</keyword>
<name>A0A5E4V711_9BURK</name>
<comment type="function">
    <text evidence="5">Member of a network of 50S ribosomal subunit biogenesis factors which assembles along the 30S-50S interface, preventing incorrect 23S rRNA structures from forming. Promotes peptidyl transferase center (PTC) maturation.</text>
</comment>